<evidence type="ECO:0000259" key="2">
    <source>
        <dbReference type="Pfam" id="PF13581"/>
    </source>
</evidence>
<evidence type="ECO:0000313" key="3">
    <source>
        <dbReference type="EMBL" id="MFD1912652.1"/>
    </source>
</evidence>
<comment type="caution">
    <text evidence="3">The sequence shown here is derived from an EMBL/GenBank/DDBJ whole genome shotgun (WGS) entry which is preliminary data.</text>
</comment>
<dbReference type="Gene3D" id="3.30.565.10">
    <property type="entry name" value="Histidine kinase-like ATPase, C-terminal domain"/>
    <property type="match status" value="1"/>
</dbReference>
<keyword evidence="3" id="KW-0067">ATP-binding</keyword>
<proteinExistence type="predicted"/>
<dbReference type="PANTHER" id="PTHR35526">
    <property type="entry name" value="ANTI-SIGMA-F FACTOR RSBW-RELATED"/>
    <property type="match status" value="1"/>
</dbReference>
<keyword evidence="1" id="KW-0808">Transferase</keyword>
<dbReference type="InterPro" id="IPR050267">
    <property type="entry name" value="Anti-sigma-factor_SerPK"/>
</dbReference>
<keyword evidence="3" id="KW-0547">Nucleotide-binding</keyword>
<accession>A0ABW4S7W2</accession>
<sequence>MGGVEHLRIGPDLAEVGPAAERIRDLTTTAIGVEGGEAMELAFVEAVNNIILHGHLSPGDRIGIALQTDDRGAVLTLEDRGRPIPPVALQEADEPGDPLAESSRGLWLIRALMHDIGYESADGLNRLTLTRRADTDRP</sequence>
<keyword evidence="1" id="KW-0723">Serine/threonine-protein kinase</keyword>
<reference evidence="4" key="1">
    <citation type="journal article" date="2019" name="Int. J. Syst. Evol. Microbiol.">
        <title>The Global Catalogue of Microorganisms (GCM) 10K type strain sequencing project: providing services to taxonomists for standard genome sequencing and annotation.</title>
        <authorList>
            <consortium name="The Broad Institute Genomics Platform"/>
            <consortium name="The Broad Institute Genome Sequencing Center for Infectious Disease"/>
            <person name="Wu L."/>
            <person name="Ma J."/>
        </authorList>
    </citation>
    <scope>NUCLEOTIDE SEQUENCE [LARGE SCALE GENOMIC DNA]</scope>
    <source>
        <strain evidence="4">CGMCC 4.7242</strain>
    </source>
</reference>
<dbReference type="InterPro" id="IPR003594">
    <property type="entry name" value="HATPase_dom"/>
</dbReference>
<feature type="domain" description="Histidine kinase/HSP90-like ATPase" evidence="2">
    <location>
        <begin position="13"/>
        <end position="130"/>
    </location>
</feature>
<dbReference type="EMBL" id="JBHUGH010000008">
    <property type="protein sequence ID" value="MFD1912652.1"/>
    <property type="molecule type" value="Genomic_DNA"/>
</dbReference>
<name>A0ABW4S7W2_9RHOB</name>
<protein>
    <submittedName>
        <fullName evidence="3">ATP-binding protein</fullName>
    </submittedName>
</protein>
<keyword evidence="4" id="KW-1185">Reference proteome</keyword>
<keyword evidence="1" id="KW-0418">Kinase</keyword>
<dbReference type="RefSeq" id="WP_390261344.1">
    <property type="nucleotide sequence ID" value="NZ_JBHUGH010000008.1"/>
</dbReference>
<evidence type="ECO:0000313" key="4">
    <source>
        <dbReference type="Proteomes" id="UP001597353"/>
    </source>
</evidence>
<gene>
    <name evidence="3" type="ORF">ACFSGJ_10570</name>
</gene>
<dbReference type="Proteomes" id="UP001597353">
    <property type="component" value="Unassembled WGS sequence"/>
</dbReference>
<dbReference type="Pfam" id="PF13581">
    <property type="entry name" value="HATPase_c_2"/>
    <property type="match status" value="1"/>
</dbReference>
<dbReference type="InterPro" id="IPR036890">
    <property type="entry name" value="HATPase_C_sf"/>
</dbReference>
<dbReference type="PANTHER" id="PTHR35526:SF3">
    <property type="entry name" value="ANTI-SIGMA-F FACTOR RSBW"/>
    <property type="match status" value="1"/>
</dbReference>
<dbReference type="SUPFAM" id="SSF55874">
    <property type="entry name" value="ATPase domain of HSP90 chaperone/DNA topoisomerase II/histidine kinase"/>
    <property type="match status" value="1"/>
</dbReference>
<evidence type="ECO:0000256" key="1">
    <source>
        <dbReference type="ARBA" id="ARBA00022527"/>
    </source>
</evidence>
<dbReference type="CDD" id="cd16936">
    <property type="entry name" value="HATPase_RsbW-like"/>
    <property type="match status" value="1"/>
</dbReference>
<organism evidence="3 4">
    <name type="scientific">Halodurantibacterium flavum</name>
    <dbReference type="NCBI Taxonomy" id="1382802"/>
    <lineage>
        <taxon>Bacteria</taxon>
        <taxon>Pseudomonadati</taxon>
        <taxon>Pseudomonadota</taxon>
        <taxon>Alphaproteobacteria</taxon>
        <taxon>Rhodobacterales</taxon>
        <taxon>Paracoccaceae</taxon>
        <taxon>Halodurantibacterium</taxon>
    </lineage>
</organism>
<dbReference type="GO" id="GO:0005524">
    <property type="term" value="F:ATP binding"/>
    <property type="evidence" value="ECO:0007669"/>
    <property type="project" value="UniProtKB-KW"/>
</dbReference>